<organism evidence="1">
    <name type="scientific">Arion vulgaris</name>
    <dbReference type="NCBI Taxonomy" id="1028688"/>
    <lineage>
        <taxon>Eukaryota</taxon>
        <taxon>Metazoa</taxon>
        <taxon>Spiralia</taxon>
        <taxon>Lophotrochozoa</taxon>
        <taxon>Mollusca</taxon>
        <taxon>Gastropoda</taxon>
        <taxon>Heterobranchia</taxon>
        <taxon>Euthyneura</taxon>
        <taxon>Panpulmonata</taxon>
        <taxon>Eupulmonata</taxon>
        <taxon>Stylommatophora</taxon>
        <taxon>Helicina</taxon>
        <taxon>Arionoidea</taxon>
        <taxon>Arionidae</taxon>
        <taxon>Arion</taxon>
    </lineage>
</organism>
<evidence type="ECO:0000313" key="1">
    <source>
        <dbReference type="EMBL" id="CEK56253.1"/>
    </source>
</evidence>
<reference evidence="1" key="1">
    <citation type="submission" date="2014-12" db="EMBL/GenBank/DDBJ databases">
        <title>Insight into the proteome of Arion vulgaris.</title>
        <authorList>
            <person name="Aradska J."/>
            <person name="Bulat T."/>
            <person name="Smidak R."/>
            <person name="Sarate P."/>
            <person name="Gangsoo J."/>
            <person name="Sialana F."/>
            <person name="Bilban M."/>
            <person name="Lubec G."/>
        </authorList>
    </citation>
    <scope>NUCLEOTIDE SEQUENCE</scope>
    <source>
        <tissue evidence="1">Skin</tissue>
    </source>
</reference>
<protein>
    <submittedName>
        <fullName evidence="1">Uncharacterized protein</fullName>
    </submittedName>
</protein>
<name>A0A0B6YJ54_9EUPU</name>
<sequence length="101" mass="11047">GAGRDALLSEASCFSRDDFEWGIYQCSKAMKLETDIAALQIQTGIADSTSFCLVFDSLLKCIQLNVQRTCSPKAADFTSSVYGHTIKALAKHIGCAFNFRQ</sequence>
<proteinExistence type="predicted"/>
<feature type="non-terminal residue" evidence="1">
    <location>
        <position position="1"/>
    </location>
</feature>
<accession>A0A0B6YJ54</accession>
<dbReference type="EMBL" id="HACG01009388">
    <property type="protein sequence ID" value="CEK56253.1"/>
    <property type="molecule type" value="Transcribed_RNA"/>
</dbReference>
<dbReference type="AlphaFoldDB" id="A0A0B6YJ54"/>
<gene>
    <name evidence="1" type="primary">ORF27187</name>
</gene>